<protein>
    <recommendedName>
        <fullName evidence="3">DUF927 domain-containing protein</fullName>
    </recommendedName>
</protein>
<dbReference type="KEGG" id="scas:SACC_09540"/>
<dbReference type="RefSeq" id="WP_229571892.1">
    <property type="nucleotide sequence ID" value="NZ_AP025226.1"/>
</dbReference>
<organism evidence="1 2">
    <name type="scientific">Saccharolobus caldissimus</name>
    <dbReference type="NCBI Taxonomy" id="1702097"/>
    <lineage>
        <taxon>Archaea</taxon>
        <taxon>Thermoproteota</taxon>
        <taxon>Thermoprotei</taxon>
        <taxon>Sulfolobales</taxon>
        <taxon>Sulfolobaceae</taxon>
        <taxon>Saccharolobus</taxon>
    </lineage>
</organism>
<evidence type="ECO:0000313" key="1">
    <source>
        <dbReference type="EMBL" id="BDB97937.1"/>
    </source>
</evidence>
<sequence length="945" mass="109141">MTDSEISYKEFFYALWGSYSSTKPLYYEIFILSNGKPEVHFFDSIDGAIAWLDNNLKDYQNSDVYYGVLPRIRKKKKGRGSEKDIESGIWLWVDLDFKREFTKGEFERFLREAKRTDVDVNKEYWYEEHKDFGLIGFYKSGNNYIVISRPQLSKVLEKIEQKLNIEPSIVVDSGNGYHLYFKLEYEIDSKRLKKLERALVKVLGADEKSTDLARVLRLPGSINQRTKRKVKIILYDLDKTIDPNELERKLGTEEKVKEPVNEKVKEESNELRNLEEDEILKIVDIIAPIYKEGQRHHVIMFLSGWLFKAHISYESAKKLIELLCNKFNDEECEDRLYTLDRTYGLKGNQPPEEKLKTSSGLFELFMNTLSEEEALKRLRQLEDILNSASPFKKDPIFALLNITKRKYVIALPNKRIIVTAMIDETDKVNYEDIVVEAYPSKVVVYQDPLDPTKVSFETIWESKVRPMPIRLPPLQIDEIVSQLNNAGLIIKNRLAKDIINAILNAYVRKGKAETKADVDAKGFFLLNSELRANRVQVSMPKDEDVKKALEVINKLRGYYDESKLAFVLTWGLASPFNFAVKQKLGNRASDVFPYLILYGESNTGKSTLSLIACIISGAEKIANETCTEVNATNVDTKAKLGMFLNDSAFMKPIKEAWGLFKDIDMVEMLKDVVDNIQARARIEEKSNVRVFLALRPILITMNRIAGVKFPEDSGFRRRYKIIPFTLADREKVMKGLEEFNKTVYPELRELGYIGQLFAYELLNNKDLQKQFFEKPIETAKAFLKSLLEKFGFESGWLDNDPEFEEGESEVDVEALRIFFINKINDTYQKYIGKLIFTAEERERYVYTSNINFMAKLDAIIDGGLLPWLLKKNGKYVITTGIKNDEDFRRIIGEINLKDLAELLNKAGVNVEYKDTKIGTRTQKVILIDPKSFEDFLNPNLEAISS</sequence>
<dbReference type="Proteomes" id="UP001319921">
    <property type="component" value="Chromosome"/>
</dbReference>
<dbReference type="InterPro" id="IPR027417">
    <property type="entry name" value="P-loop_NTPase"/>
</dbReference>
<dbReference type="AlphaFoldDB" id="A0AAQ4CQ56"/>
<dbReference type="SUPFAM" id="SSF52540">
    <property type="entry name" value="P-loop containing nucleoside triphosphate hydrolases"/>
    <property type="match status" value="1"/>
</dbReference>
<accession>A0AAQ4CQ56</accession>
<gene>
    <name evidence="1" type="ORF">SACC_09540</name>
</gene>
<reference evidence="1 2" key="1">
    <citation type="journal article" date="2022" name="Microbiol. Resour. Announc.">
        <title>Complete Genome Sequence of the Hyperthermophilic and Acidophilic Archaeon Saccharolobus caldissimus Strain HS-3T.</title>
        <authorList>
            <person name="Sakai H.D."/>
            <person name="Kurosawa N."/>
        </authorList>
    </citation>
    <scope>NUCLEOTIDE SEQUENCE [LARGE SCALE GENOMIC DNA]</scope>
    <source>
        <strain evidence="1 2">JCM32116</strain>
    </source>
</reference>
<name>A0AAQ4CQ56_9CREN</name>
<proteinExistence type="predicted"/>
<evidence type="ECO:0000313" key="2">
    <source>
        <dbReference type="Proteomes" id="UP001319921"/>
    </source>
</evidence>
<dbReference type="Gene3D" id="3.40.50.300">
    <property type="entry name" value="P-loop containing nucleotide triphosphate hydrolases"/>
    <property type="match status" value="1"/>
</dbReference>
<keyword evidence="2" id="KW-1185">Reference proteome</keyword>
<evidence type="ECO:0008006" key="3">
    <source>
        <dbReference type="Google" id="ProtNLM"/>
    </source>
</evidence>
<dbReference type="GeneID" id="68865697"/>
<dbReference type="Gene3D" id="3.30.70.1790">
    <property type="entry name" value="RepB DNA-primase, N-terminal domain"/>
    <property type="match status" value="1"/>
</dbReference>
<dbReference type="EMBL" id="AP025226">
    <property type="protein sequence ID" value="BDB97937.1"/>
    <property type="molecule type" value="Genomic_DNA"/>
</dbReference>